<dbReference type="Proteomes" id="UP000267029">
    <property type="component" value="Unassembled WGS sequence"/>
</dbReference>
<feature type="domain" description="LicD/FKTN/FKRP nucleotidyltransferase" evidence="2">
    <location>
        <begin position="145"/>
        <end position="193"/>
    </location>
</feature>
<feature type="transmembrane region" description="Helical" evidence="1">
    <location>
        <begin position="12"/>
        <end position="30"/>
    </location>
</feature>
<dbReference type="InterPro" id="IPR052942">
    <property type="entry name" value="LPS_cholinephosphotransferase"/>
</dbReference>
<keyword evidence="1" id="KW-1133">Transmembrane helix</keyword>
<proteinExistence type="predicted"/>
<keyword evidence="1" id="KW-0472">Membrane</keyword>
<evidence type="ECO:0000313" key="5">
    <source>
        <dbReference type="WBParaSite" id="MCU_011090-RA"/>
    </source>
</evidence>
<keyword evidence="1" id="KW-0812">Transmembrane</keyword>
<reference evidence="5" key="2">
    <citation type="submission" date="2019-11" db="UniProtKB">
        <authorList>
            <consortium name="WormBaseParasite"/>
        </authorList>
    </citation>
    <scope>IDENTIFICATION</scope>
</reference>
<dbReference type="EMBL" id="UXSR01000820">
    <property type="protein sequence ID" value="VDD77502.1"/>
    <property type="molecule type" value="Genomic_DNA"/>
</dbReference>
<dbReference type="PANTHER" id="PTHR43404">
    <property type="entry name" value="LIPOPOLYSACCHARIDE CHOLINEPHOSPHOTRANSFERASE LICD"/>
    <property type="match status" value="1"/>
</dbReference>
<keyword evidence="4" id="KW-1185">Reference proteome</keyword>
<accession>A0A0R3U9A7</accession>
<dbReference type="WBParaSite" id="MCU_011090-RA">
    <property type="protein sequence ID" value="MCU_011090-RA"/>
    <property type="gene ID" value="MCU_011090"/>
</dbReference>
<evidence type="ECO:0000256" key="1">
    <source>
        <dbReference type="SAM" id="Phobius"/>
    </source>
</evidence>
<dbReference type="OrthoDB" id="444255at2759"/>
<organism evidence="3 4">
    <name type="scientific">Mesocestoides corti</name>
    <name type="common">Flatworm</name>
    <dbReference type="NCBI Taxonomy" id="53468"/>
    <lineage>
        <taxon>Eukaryota</taxon>
        <taxon>Metazoa</taxon>
        <taxon>Spiralia</taxon>
        <taxon>Lophotrochozoa</taxon>
        <taxon>Platyhelminthes</taxon>
        <taxon>Cestoda</taxon>
        <taxon>Eucestoda</taxon>
        <taxon>Cyclophyllidea</taxon>
        <taxon>Mesocestoididae</taxon>
        <taxon>Mesocestoides</taxon>
    </lineage>
</organism>
<evidence type="ECO:0000313" key="3">
    <source>
        <dbReference type="EMBL" id="VDD77502.1"/>
    </source>
</evidence>
<sequence length="389" mass="45603">MEIRCKRKWFRLYLAFVILILIFAFIQRPYVLPKYDSYNAVLFGEAAFYENLMRDNILQQARTTLSLRNISRVDIIRHGLNITHQFMELDQSEFIQAPRRWCTHDPATKNLTIDSDLRTCFPKVVLSNSTLIRNTLRLIRDTLHAANIEYALTYGSLLGSLRYHTRMPFDCDFDLLVHQRDRQRVLRTFLQLASNADNQMRVFDLQPADANAKMGLACGRDRRWMDPHYWGNFNTSIEFRDGIPTGHNWDAYHSMMASCDIYVDIYANAGDDAVMDKLHKYAPMYRPLEGTLFRVFHGARSYLENYYGSSLDVCVPKTPMMRRGNVRHLPDKCKQMTVPCSTLDKLYSRVFRFKVPDDSTVYEFGLQSDETHRCWVRTVFLVRIQASIH</sequence>
<gene>
    <name evidence="3" type="ORF">MCOS_LOCUS3505</name>
</gene>
<dbReference type="InterPro" id="IPR007074">
    <property type="entry name" value="LicD/FKTN/FKRP_NTP_transf"/>
</dbReference>
<dbReference type="PANTHER" id="PTHR43404:SF1">
    <property type="entry name" value="MNN4P"/>
    <property type="match status" value="1"/>
</dbReference>
<evidence type="ECO:0000313" key="4">
    <source>
        <dbReference type="Proteomes" id="UP000267029"/>
    </source>
</evidence>
<dbReference type="AlphaFoldDB" id="A0A0R3U9A7"/>
<dbReference type="GO" id="GO:0009100">
    <property type="term" value="P:glycoprotein metabolic process"/>
    <property type="evidence" value="ECO:0007669"/>
    <property type="project" value="UniProtKB-ARBA"/>
</dbReference>
<evidence type="ECO:0000259" key="2">
    <source>
        <dbReference type="Pfam" id="PF04991"/>
    </source>
</evidence>
<name>A0A0R3U9A7_MESCO</name>
<reference evidence="3 4" key="1">
    <citation type="submission" date="2018-10" db="EMBL/GenBank/DDBJ databases">
        <authorList>
            <consortium name="Pathogen Informatics"/>
        </authorList>
    </citation>
    <scope>NUCLEOTIDE SEQUENCE [LARGE SCALE GENOMIC DNA]</scope>
</reference>
<protein>
    <submittedName>
        <fullName evidence="5">Lipopolysaccharide choline phosphotransferase</fullName>
    </submittedName>
</protein>
<dbReference type="Pfam" id="PF04991">
    <property type="entry name" value="LicD"/>
    <property type="match status" value="1"/>
</dbReference>